<name>A0ABV2DS63_9HYPH</name>
<dbReference type="RefSeq" id="WP_354465068.1">
    <property type="nucleotide sequence ID" value="NZ_JBEWSZ010000014.1"/>
</dbReference>
<feature type="transmembrane region" description="Helical" evidence="7">
    <location>
        <begin position="275"/>
        <end position="297"/>
    </location>
</feature>
<feature type="transmembrane region" description="Helical" evidence="7">
    <location>
        <begin position="52"/>
        <end position="76"/>
    </location>
</feature>
<evidence type="ECO:0000256" key="2">
    <source>
        <dbReference type="ARBA" id="ARBA00010199"/>
    </source>
</evidence>
<feature type="transmembrane region" description="Helical" evidence="7">
    <location>
        <begin position="419"/>
        <end position="437"/>
    </location>
</feature>
<dbReference type="CDD" id="cd13136">
    <property type="entry name" value="MATE_DinF_like"/>
    <property type="match status" value="1"/>
</dbReference>
<comment type="similarity">
    <text evidence="2">Belongs to the multi antimicrobial extrusion (MATE) (TC 2.A.66.1) family.</text>
</comment>
<dbReference type="PANTHER" id="PTHR43298:SF2">
    <property type="entry name" value="FMN_FAD EXPORTER YEEO-RELATED"/>
    <property type="match status" value="1"/>
</dbReference>
<evidence type="ECO:0000256" key="6">
    <source>
        <dbReference type="ARBA" id="ARBA00023136"/>
    </source>
</evidence>
<comment type="subcellular location">
    <subcellularLocation>
        <location evidence="1">Membrane</location>
        <topology evidence="1">Multi-pass membrane protein</topology>
    </subcellularLocation>
</comment>
<dbReference type="Pfam" id="PF01554">
    <property type="entry name" value="MatE"/>
    <property type="match status" value="2"/>
</dbReference>
<evidence type="ECO:0000256" key="7">
    <source>
        <dbReference type="SAM" id="Phobius"/>
    </source>
</evidence>
<dbReference type="PANTHER" id="PTHR43298">
    <property type="entry name" value="MULTIDRUG RESISTANCE PROTEIN NORM-RELATED"/>
    <property type="match status" value="1"/>
</dbReference>
<dbReference type="InterPro" id="IPR002528">
    <property type="entry name" value="MATE_fam"/>
</dbReference>
<dbReference type="InterPro" id="IPR044644">
    <property type="entry name" value="DinF-like"/>
</dbReference>
<accession>A0ABV2DS63</accession>
<feature type="transmembrane region" description="Helical" evidence="7">
    <location>
        <begin position="318"/>
        <end position="341"/>
    </location>
</feature>
<feature type="transmembrane region" description="Helical" evidence="7">
    <location>
        <begin position="361"/>
        <end position="382"/>
    </location>
</feature>
<comment type="caution">
    <text evidence="8">The sequence shown here is derived from an EMBL/GenBank/DDBJ whole genome shotgun (WGS) entry which is preliminary data.</text>
</comment>
<keyword evidence="3" id="KW-0813">Transport</keyword>
<evidence type="ECO:0000313" key="8">
    <source>
        <dbReference type="EMBL" id="MET2832863.1"/>
    </source>
</evidence>
<feature type="transmembrane region" description="Helical" evidence="7">
    <location>
        <begin position="394"/>
        <end position="413"/>
    </location>
</feature>
<feature type="transmembrane region" description="Helical" evidence="7">
    <location>
        <begin position="200"/>
        <end position="222"/>
    </location>
</feature>
<evidence type="ECO:0000256" key="3">
    <source>
        <dbReference type="ARBA" id="ARBA00022448"/>
    </source>
</evidence>
<evidence type="ECO:0000256" key="5">
    <source>
        <dbReference type="ARBA" id="ARBA00022989"/>
    </source>
</evidence>
<organism evidence="8 9">
    <name type="scientific">Mesorhizobium shangrilense</name>
    <dbReference type="NCBI Taxonomy" id="460060"/>
    <lineage>
        <taxon>Bacteria</taxon>
        <taxon>Pseudomonadati</taxon>
        <taxon>Pseudomonadota</taxon>
        <taxon>Alphaproteobacteria</taxon>
        <taxon>Hyphomicrobiales</taxon>
        <taxon>Phyllobacteriaceae</taxon>
        <taxon>Mesorhizobium</taxon>
    </lineage>
</organism>
<gene>
    <name evidence="8" type="ORF">ABVQ20_38750</name>
</gene>
<feature type="transmembrane region" description="Helical" evidence="7">
    <location>
        <begin position="20"/>
        <end position="40"/>
    </location>
</feature>
<protein>
    <submittedName>
        <fullName evidence="8">MATE family efflux transporter</fullName>
    </submittedName>
</protein>
<sequence>MQRTAPPLGSKPFQVTNRQVLAIAIPMALARLTTPLIGFVDTVVVGQFGDARLIGGLAAGGVVFDVVLTSFSFLLSGTTGFVAQAFGRGDALEARAVLWRAFVIAATSGLALVLLAPLIAVIGERFMNAEQPVTTAMDLYIRIRLISAPASLINYAILGYFLGCGNAVLGLILQLLLNGVSTASSVFLGLYLGWGVTGVAWGTVCGEAAATMAGITILLGRFRAIPKVSRQLTFNMAAMRRMLHVNGDMMIHSFVVTGAYVLFARQGAQFGTLTLAANAVLMHFFMVACYFLEGFAAAAQQLAGRALGARDQRAFLRAVKLTAGWGFALAGLASLLVFTFGEQLLGAITKTADVRAEAVIYLPWAAFGSLSGALAMHMNGIFIGATWSRDLRNMMLISFAAFIAALFAFGPIFGNHGLWAALHIFLLVRGVSLLSVIRRRVRSAFVG</sequence>
<keyword evidence="4 7" id="KW-0812">Transmembrane</keyword>
<dbReference type="EMBL" id="JBEWSZ010000014">
    <property type="protein sequence ID" value="MET2832863.1"/>
    <property type="molecule type" value="Genomic_DNA"/>
</dbReference>
<evidence type="ECO:0000256" key="4">
    <source>
        <dbReference type="ARBA" id="ARBA00022692"/>
    </source>
</evidence>
<dbReference type="NCBIfam" id="TIGR00797">
    <property type="entry name" value="matE"/>
    <property type="match status" value="1"/>
</dbReference>
<feature type="transmembrane region" description="Helical" evidence="7">
    <location>
        <begin position="97"/>
        <end position="123"/>
    </location>
</feature>
<keyword evidence="5 7" id="KW-1133">Transmembrane helix</keyword>
<keyword evidence="6 7" id="KW-0472">Membrane</keyword>
<feature type="transmembrane region" description="Helical" evidence="7">
    <location>
        <begin position="175"/>
        <end position="194"/>
    </location>
</feature>
<reference evidence="8 9" key="1">
    <citation type="submission" date="2024-06" db="EMBL/GenBank/DDBJ databases">
        <authorList>
            <person name="Kim D.-U."/>
        </authorList>
    </citation>
    <scope>NUCLEOTIDE SEQUENCE [LARGE SCALE GENOMIC DNA]</scope>
    <source>
        <strain evidence="8 9">KACC15460</strain>
    </source>
</reference>
<feature type="transmembrane region" description="Helical" evidence="7">
    <location>
        <begin position="143"/>
        <end position="163"/>
    </location>
</feature>
<evidence type="ECO:0000313" key="9">
    <source>
        <dbReference type="Proteomes" id="UP001548832"/>
    </source>
</evidence>
<proteinExistence type="inferred from homology"/>
<dbReference type="InterPro" id="IPR050222">
    <property type="entry name" value="MATE_MdtK"/>
</dbReference>
<keyword evidence="9" id="KW-1185">Reference proteome</keyword>
<evidence type="ECO:0000256" key="1">
    <source>
        <dbReference type="ARBA" id="ARBA00004141"/>
    </source>
</evidence>
<feature type="transmembrane region" description="Helical" evidence="7">
    <location>
        <begin position="243"/>
        <end position="263"/>
    </location>
</feature>
<dbReference type="Proteomes" id="UP001548832">
    <property type="component" value="Unassembled WGS sequence"/>
</dbReference>